<accession>A0AAW2WRC7</accession>
<dbReference type="AlphaFoldDB" id="A0AAW2WRC7"/>
<organism evidence="4">
    <name type="scientific">Sesamum latifolium</name>
    <dbReference type="NCBI Taxonomy" id="2727402"/>
    <lineage>
        <taxon>Eukaryota</taxon>
        <taxon>Viridiplantae</taxon>
        <taxon>Streptophyta</taxon>
        <taxon>Embryophyta</taxon>
        <taxon>Tracheophyta</taxon>
        <taxon>Spermatophyta</taxon>
        <taxon>Magnoliopsida</taxon>
        <taxon>eudicotyledons</taxon>
        <taxon>Gunneridae</taxon>
        <taxon>Pentapetalae</taxon>
        <taxon>asterids</taxon>
        <taxon>lamiids</taxon>
        <taxon>Lamiales</taxon>
        <taxon>Pedaliaceae</taxon>
        <taxon>Sesamum</taxon>
    </lineage>
</organism>
<feature type="region of interest" description="Disordered" evidence="2">
    <location>
        <begin position="161"/>
        <end position="212"/>
    </location>
</feature>
<reference evidence="4" key="2">
    <citation type="journal article" date="2024" name="Plant">
        <title>Genomic evolution and insights into agronomic trait innovations of Sesamum species.</title>
        <authorList>
            <person name="Miao H."/>
            <person name="Wang L."/>
            <person name="Qu L."/>
            <person name="Liu H."/>
            <person name="Sun Y."/>
            <person name="Le M."/>
            <person name="Wang Q."/>
            <person name="Wei S."/>
            <person name="Zheng Y."/>
            <person name="Lin W."/>
            <person name="Duan Y."/>
            <person name="Cao H."/>
            <person name="Xiong S."/>
            <person name="Wang X."/>
            <person name="Wei L."/>
            <person name="Li C."/>
            <person name="Ma Q."/>
            <person name="Ju M."/>
            <person name="Zhao R."/>
            <person name="Li G."/>
            <person name="Mu C."/>
            <person name="Tian Q."/>
            <person name="Mei H."/>
            <person name="Zhang T."/>
            <person name="Gao T."/>
            <person name="Zhang H."/>
        </authorList>
    </citation>
    <scope>NUCLEOTIDE SEQUENCE</scope>
    <source>
        <strain evidence="4">KEN1</strain>
    </source>
</reference>
<dbReference type="InterPro" id="IPR001878">
    <property type="entry name" value="Znf_CCHC"/>
</dbReference>
<gene>
    <name evidence="4" type="ORF">Slati_2129500</name>
</gene>
<feature type="region of interest" description="Disordered" evidence="2">
    <location>
        <begin position="232"/>
        <end position="252"/>
    </location>
</feature>
<dbReference type="SUPFAM" id="SSF57756">
    <property type="entry name" value="Retrovirus zinc finger-like domains"/>
    <property type="match status" value="1"/>
</dbReference>
<dbReference type="InterPro" id="IPR036875">
    <property type="entry name" value="Znf_CCHC_sf"/>
</dbReference>
<dbReference type="GO" id="GO:0008270">
    <property type="term" value="F:zinc ion binding"/>
    <property type="evidence" value="ECO:0007669"/>
    <property type="project" value="UniProtKB-KW"/>
</dbReference>
<dbReference type="PROSITE" id="PS50158">
    <property type="entry name" value="ZF_CCHC"/>
    <property type="match status" value="1"/>
</dbReference>
<dbReference type="SMART" id="SM00343">
    <property type="entry name" value="ZnF_C2HC"/>
    <property type="match status" value="1"/>
</dbReference>
<dbReference type="Pfam" id="PF00098">
    <property type="entry name" value="zf-CCHC"/>
    <property type="match status" value="1"/>
</dbReference>
<comment type="caution">
    <text evidence="4">The sequence shown here is derived from an EMBL/GenBank/DDBJ whole genome shotgun (WGS) entry which is preliminary data.</text>
</comment>
<protein>
    <recommendedName>
        <fullName evidence="3">CCHC-type domain-containing protein</fullName>
    </recommendedName>
</protein>
<keyword evidence="1" id="KW-0479">Metal-binding</keyword>
<dbReference type="Gene3D" id="4.10.60.10">
    <property type="entry name" value="Zinc finger, CCHC-type"/>
    <property type="match status" value="1"/>
</dbReference>
<proteinExistence type="predicted"/>
<keyword evidence="1" id="KW-0862">Zinc</keyword>
<evidence type="ECO:0000313" key="4">
    <source>
        <dbReference type="EMBL" id="KAL0444068.1"/>
    </source>
</evidence>
<keyword evidence="1" id="KW-0863">Zinc-finger</keyword>
<evidence type="ECO:0000256" key="2">
    <source>
        <dbReference type="SAM" id="MobiDB-lite"/>
    </source>
</evidence>
<dbReference type="EMBL" id="JACGWN010000007">
    <property type="protein sequence ID" value="KAL0444068.1"/>
    <property type="molecule type" value="Genomic_DNA"/>
</dbReference>
<sequence length="283" mass="32757">MKGILIQQKVFKAINGKYSEGISDEKRLENDEFAYFSIILNLSDSVIRKVGNQNSVKDLWDKLEELYIESSLPSKLFLLEKFFSYKLDVSKTIDDNIDDFTKLIQDIKLTGDKNIDDYSPIILLNAIPKTYGDVKSAIKYGRDHVNLETVISGLKSKEIDLRTNKPSQNQPEVNLVRGRTKNRNNDYKHRKHSNSRSRSRGRSNSRPKYNRDRYEKKDVRCYNCGGKGHFIKECKKPRRNPPRESANTSEETVDEVYMLSDVNAVKSVLNKHEWLLILAALYT</sequence>
<dbReference type="GO" id="GO:0003676">
    <property type="term" value="F:nucleic acid binding"/>
    <property type="evidence" value="ECO:0007669"/>
    <property type="project" value="InterPro"/>
</dbReference>
<evidence type="ECO:0000259" key="3">
    <source>
        <dbReference type="PROSITE" id="PS50158"/>
    </source>
</evidence>
<feature type="compositionally biased region" description="Basic residues" evidence="2">
    <location>
        <begin position="178"/>
        <end position="205"/>
    </location>
</feature>
<name>A0AAW2WRC7_9LAMI</name>
<reference evidence="4" key="1">
    <citation type="submission" date="2020-06" db="EMBL/GenBank/DDBJ databases">
        <authorList>
            <person name="Li T."/>
            <person name="Hu X."/>
            <person name="Zhang T."/>
            <person name="Song X."/>
            <person name="Zhang H."/>
            <person name="Dai N."/>
            <person name="Sheng W."/>
            <person name="Hou X."/>
            <person name="Wei L."/>
        </authorList>
    </citation>
    <scope>NUCLEOTIDE SEQUENCE</scope>
    <source>
        <strain evidence="4">KEN1</strain>
        <tissue evidence="4">Leaf</tissue>
    </source>
</reference>
<dbReference type="Pfam" id="PF14223">
    <property type="entry name" value="Retrotran_gag_2"/>
    <property type="match status" value="1"/>
</dbReference>
<evidence type="ECO:0000256" key="1">
    <source>
        <dbReference type="PROSITE-ProRule" id="PRU00047"/>
    </source>
</evidence>
<feature type="domain" description="CCHC-type" evidence="3">
    <location>
        <begin position="220"/>
        <end position="236"/>
    </location>
</feature>